<keyword evidence="2" id="KW-1185">Reference proteome</keyword>
<dbReference type="Proteomes" id="UP000680656">
    <property type="component" value="Chromosome"/>
</dbReference>
<dbReference type="AlphaFoldDB" id="A0A8E7AZZ8"/>
<dbReference type="KEGG" id="mrtj:KHC33_11105"/>
<dbReference type="EMBL" id="CP075546">
    <property type="protein sequence ID" value="QVV87887.1"/>
    <property type="molecule type" value="Genomic_DNA"/>
</dbReference>
<evidence type="ECO:0000313" key="1">
    <source>
        <dbReference type="EMBL" id="QVV87887.1"/>
    </source>
</evidence>
<evidence type="ECO:0000313" key="2">
    <source>
        <dbReference type="Proteomes" id="UP000680656"/>
    </source>
</evidence>
<gene>
    <name evidence="1" type="ORF">KHC33_11105</name>
</gene>
<organism evidence="1 2">
    <name type="scientific">Methanospirillum purgamenti</name>
    <dbReference type="NCBI Taxonomy" id="2834276"/>
    <lineage>
        <taxon>Archaea</taxon>
        <taxon>Methanobacteriati</taxon>
        <taxon>Methanobacteriota</taxon>
        <taxon>Stenosarchaea group</taxon>
        <taxon>Methanomicrobia</taxon>
        <taxon>Methanomicrobiales</taxon>
        <taxon>Methanospirillaceae</taxon>
        <taxon>Methanospirillum</taxon>
    </lineage>
</organism>
<accession>A0A8E7AZZ8</accession>
<protein>
    <submittedName>
        <fullName evidence="1">Uncharacterized protein</fullName>
    </submittedName>
</protein>
<dbReference type="RefSeq" id="WP_214418706.1">
    <property type="nucleotide sequence ID" value="NZ_CP075546.1"/>
</dbReference>
<reference evidence="1 2" key="1">
    <citation type="submission" date="2021-05" db="EMBL/GenBank/DDBJ databases">
        <title>A novel Methanospirillum isolate from a pyrite-forming mixed culture.</title>
        <authorList>
            <person name="Bunk B."/>
            <person name="Sproer C."/>
            <person name="Spring S."/>
            <person name="Pester M."/>
        </authorList>
    </citation>
    <scope>NUCLEOTIDE SEQUENCE [LARGE SCALE GENOMIC DNA]</scope>
    <source>
        <strain evidence="1 2">J.3.6.1-F.2.7.3</strain>
    </source>
</reference>
<name>A0A8E7AZZ8_9EURY</name>
<sequence length="93" mass="10407">MPVTVSLSESDYKIIQILKARDDASSDSEVLHKCIIGAIDPTEAEIIAELLEQANEPDEPIDEETMKGIRRGLEDVKHGRYRPLDEISKEMGI</sequence>
<proteinExistence type="predicted"/>
<dbReference type="GeneID" id="65565422"/>